<proteinExistence type="predicted"/>
<dbReference type="Proteomes" id="UP000292957">
    <property type="component" value="Unassembled WGS sequence"/>
</dbReference>
<accession>A0A4Q9MBK5</accession>
<organism evidence="2">
    <name type="scientific">Dichomitus squalens</name>
    <dbReference type="NCBI Taxonomy" id="114155"/>
    <lineage>
        <taxon>Eukaryota</taxon>
        <taxon>Fungi</taxon>
        <taxon>Dikarya</taxon>
        <taxon>Basidiomycota</taxon>
        <taxon>Agaricomycotina</taxon>
        <taxon>Agaricomycetes</taxon>
        <taxon>Polyporales</taxon>
        <taxon>Polyporaceae</taxon>
        <taxon>Dichomitus</taxon>
    </lineage>
</organism>
<feature type="region of interest" description="Disordered" evidence="1">
    <location>
        <begin position="1"/>
        <end position="21"/>
    </location>
</feature>
<feature type="compositionally biased region" description="Basic and acidic residues" evidence="1">
    <location>
        <begin position="97"/>
        <end position="110"/>
    </location>
</feature>
<sequence length="133" mass="14217">MHPRSLRVTQGARESVEMGGTMRSTEVGWRLRPCIGVLHTVVVPAALDSGTGGRAREPRRLVRPTQVPKAPAPASPKEGRCAHAATAEVPPATFEASSKDRSLAEGRRVSPVDSARPPEVDAPDAPVYRHPCQ</sequence>
<feature type="region of interest" description="Disordered" evidence="1">
    <location>
        <begin position="45"/>
        <end position="133"/>
    </location>
</feature>
<reference evidence="2" key="1">
    <citation type="submission" date="2019-01" db="EMBL/GenBank/DDBJ databases">
        <title>Draft genome sequences of three monokaryotic isolates of the white-rot basidiomycete fungus Dichomitus squalens.</title>
        <authorList>
            <consortium name="DOE Joint Genome Institute"/>
            <person name="Lopez S.C."/>
            <person name="Andreopoulos B."/>
            <person name="Pangilinan J."/>
            <person name="Lipzen A."/>
            <person name="Riley R."/>
            <person name="Ahrendt S."/>
            <person name="Ng V."/>
            <person name="Barry K."/>
            <person name="Daum C."/>
            <person name="Grigoriev I.V."/>
            <person name="Hilden K.S."/>
            <person name="Makela M.R."/>
            <person name="de Vries R.P."/>
        </authorList>
    </citation>
    <scope>NUCLEOTIDE SEQUENCE [LARGE SCALE GENOMIC DNA]</scope>
    <source>
        <strain evidence="2">OM18370.1</strain>
    </source>
</reference>
<gene>
    <name evidence="2" type="ORF">BD311DRAFT_809836</name>
</gene>
<protein>
    <submittedName>
        <fullName evidence="2">Uncharacterized protein</fullName>
    </submittedName>
</protein>
<evidence type="ECO:0000313" key="2">
    <source>
        <dbReference type="EMBL" id="TBU24605.1"/>
    </source>
</evidence>
<evidence type="ECO:0000256" key="1">
    <source>
        <dbReference type="SAM" id="MobiDB-lite"/>
    </source>
</evidence>
<name>A0A4Q9MBK5_9APHY</name>
<dbReference type="AlphaFoldDB" id="A0A4Q9MBK5"/>
<dbReference type="EMBL" id="ML143476">
    <property type="protein sequence ID" value="TBU24605.1"/>
    <property type="molecule type" value="Genomic_DNA"/>
</dbReference>